<evidence type="ECO:0008006" key="3">
    <source>
        <dbReference type="Google" id="ProtNLM"/>
    </source>
</evidence>
<reference evidence="1 2" key="1">
    <citation type="submission" date="2017-08" db="EMBL/GenBank/DDBJ databases">
        <title>Whole Genome Sequence of Sphingobium hydrophobicum C1: Insights into Adaption to the Electronic-waste Contaminated Sediment.</title>
        <authorList>
            <person name="Song D."/>
            <person name="Chen X."/>
            <person name="Xu M."/>
        </authorList>
    </citation>
    <scope>NUCLEOTIDE SEQUENCE [LARGE SCALE GENOMIC DNA]</scope>
    <source>
        <strain evidence="1 2">C1</strain>
    </source>
</reference>
<dbReference type="Proteomes" id="UP000217141">
    <property type="component" value="Chromosome II"/>
</dbReference>
<sequence>MSDLDDLPPAPAAAGTSLDGDKVFTITTEENAALCRSTGVEPAADGSAHPIYYYIATQVAMGKTVAGVCEACEFDVEDGPMMGSSGVRLDAPLRVGESYKVTGEILSLVRKRSRKLGVMDVLTYRLRLHLLDGMQVLETDNVWVLPRKEFAA</sequence>
<evidence type="ECO:0000313" key="2">
    <source>
        <dbReference type="Proteomes" id="UP000217141"/>
    </source>
</evidence>
<protein>
    <recommendedName>
        <fullName evidence="3">N-terminal of MaoC-like dehydratase domain-containing protein</fullName>
    </recommendedName>
</protein>
<dbReference type="EMBL" id="CP022746">
    <property type="protein sequence ID" value="ASY45960.1"/>
    <property type="molecule type" value="Genomic_DNA"/>
</dbReference>
<dbReference type="InterPro" id="IPR029069">
    <property type="entry name" value="HotDog_dom_sf"/>
</dbReference>
<dbReference type="AlphaFoldDB" id="A0A249MX60"/>
<dbReference type="SUPFAM" id="SSF54637">
    <property type="entry name" value="Thioesterase/thiol ester dehydrase-isomerase"/>
    <property type="match status" value="1"/>
</dbReference>
<organism evidence="1 2">
    <name type="scientific">Sphingobium xenophagum</name>
    <dbReference type="NCBI Taxonomy" id="121428"/>
    <lineage>
        <taxon>Bacteria</taxon>
        <taxon>Pseudomonadati</taxon>
        <taxon>Pseudomonadota</taxon>
        <taxon>Alphaproteobacteria</taxon>
        <taxon>Sphingomonadales</taxon>
        <taxon>Sphingomonadaceae</taxon>
        <taxon>Sphingobium</taxon>
    </lineage>
</organism>
<gene>
    <name evidence="1" type="ORF">CJD35_15605</name>
</gene>
<proteinExistence type="predicted"/>
<dbReference type="RefSeq" id="WP_017180914.1">
    <property type="nucleotide sequence ID" value="NZ_CP022746.1"/>
</dbReference>
<name>A0A249MX60_SPHXE</name>
<accession>A0A249MX60</accession>
<evidence type="ECO:0000313" key="1">
    <source>
        <dbReference type="EMBL" id="ASY45960.1"/>
    </source>
</evidence>
<dbReference type="KEGG" id="shyd:CJD35_15605"/>
<dbReference type="Gene3D" id="3.10.129.10">
    <property type="entry name" value="Hotdog Thioesterase"/>
    <property type="match status" value="1"/>
</dbReference>